<name>A0A1I0SRW7_9SPHI</name>
<evidence type="ECO:0000313" key="3">
    <source>
        <dbReference type="Proteomes" id="UP000198836"/>
    </source>
</evidence>
<dbReference type="STRING" id="332999.SAMN04488511_10332"/>
<evidence type="ECO:0000256" key="1">
    <source>
        <dbReference type="SAM" id="Phobius"/>
    </source>
</evidence>
<feature type="transmembrane region" description="Helical" evidence="1">
    <location>
        <begin position="55"/>
        <end position="74"/>
    </location>
</feature>
<keyword evidence="3" id="KW-1185">Reference proteome</keyword>
<evidence type="ECO:0000313" key="2">
    <source>
        <dbReference type="EMBL" id="SFA42288.1"/>
    </source>
</evidence>
<gene>
    <name evidence="2" type="ORF">SAMN04488511_10332</name>
</gene>
<dbReference type="AlphaFoldDB" id="A0A1I0SRW7"/>
<accession>A0A1I0SRW7</accession>
<keyword evidence="1" id="KW-1133">Transmembrane helix</keyword>
<dbReference type="EMBL" id="FOJM01000003">
    <property type="protein sequence ID" value="SFA42288.1"/>
    <property type="molecule type" value="Genomic_DNA"/>
</dbReference>
<keyword evidence="1" id="KW-0472">Membrane</keyword>
<dbReference type="Proteomes" id="UP000198836">
    <property type="component" value="Unassembled WGS sequence"/>
</dbReference>
<reference evidence="3" key="1">
    <citation type="submission" date="2016-10" db="EMBL/GenBank/DDBJ databases">
        <authorList>
            <person name="Varghese N."/>
            <person name="Submissions S."/>
        </authorList>
    </citation>
    <scope>NUCLEOTIDE SEQUENCE [LARGE SCALE GENOMIC DNA]</scope>
    <source>
        <strain evidence="3">DSM 18130</strain>
    </source>
</reference>
<sequence length="80" mass="9454">MHLIYIPFIYKIGFMNTALQLSILKKRNDYLIKNCIYEGSIYILDVSKFRPACSLIPSVSFCFFLRFSYFIIFCQKNMCG</sequence>
<protein>
    <submittedName>
        <fullName evidence="2">Uncharacterized protein</fullName>
    </submittedName>
</protein>
<organism evidence="2 3">
    <name type="scientific">Pedobacter suwonensis</name>
    <dbReference type="NCBI Taxonomy" id="332999"/>
    <lineage>
        <taxon>Bacteria</taxon>
        <taxon>Pseudomonadati</taxon>
        <taxon>Bacteroidota</taxon>
        <taxon>Sphingobacteriia</taxon>
        <taxon>Sphingobacteriales</taxon>
        <taxon>Sphingobacteriaceae</taxon>
        <taxon>Pedobacter</taxon>
    </lineage>
</organism>
<proteinExistence type="predicted"/>
<keyword evidence="1" id="KW-0812">Transmembrane</keyword>